<evidence type="ECO:0000256" key="1">
    <source>
        <dbReference type="SAM" id="MobiDB-lite"/>
    </source>
</evidence>
<dbReference type="EMBL" id="JAPJZI010000001">
    <property type="protein sequence ID" value="MDA5398089.1"/>
    <property type="molecule type" value="Genomic_DNA"/>
</dbReference>
<evidence type="ECO:0000313" key="3">
    <source>
        <dbReference type="Proteomes" id="UP001151234"/>
    </source>
</evidence>
<feature type="region of interest" description="Disordered" evidence="1">
    <location>
        <begin position="169"/>
        <end position="188"/>
    </location>
</feature>
<protein>
    <submittedName>
        <fullName evidence="2">DUF2332 family protein</fullName>
    </submittedName>
</protein>
<proteinExistence type="predicted"/>
<dbReference type="Pfam" id="PF10094">
    <property type="entry name" value="DUF2332"/>
    <property type="match status" value="1"/>
</dbReference>
<dbReference type="PIRSF" id="PIRSF012608">
    <property type="entry name" value="UCP012608"/>
    <property type="match status" value="1"/>
</dbReference>
<reference evidence="2" key="1">
    <citation type="submission" date="2022-11" db="EMBL/GenBank/DDBJ databases">
        <title>Draft genome sequence of Hoeflea poritis E7-10 and Hoeflea prorocentri PM5-8, separated from scleractinian coral Porites lutea and marine dinoflagellate.</title>
        <authorList>
            <person name="Zhang G."/>
            <person name="Wei Q."/>
            <person name="Cai L."/>
        </authorList>
    </citation>
    <scope>NUCLEOTIDE SEQUENCE</scope>
    <source>
        <strain evidence="2">PM5-8</strain>
    </source>
</reference>
<dbReference type="Proteomes" id="UP001151234">
    <property type="component" value="Unassembled WGS sequence"/>
</dbReference>
<gene>
    <name evidence="2" type="ORF">OQ273_05835</name>
</gene>
<name>A0A9X3UGN9_9HYPH</name>
<organism evidence="2 3">
    <name type="scientific">Hoeflea prorocentri</name>
    <dbReference type="NCBI Taxonomy" id="1922333"/>
    <lineage>
        <taxon>Bacteria</taxon>
        <taxon>Pseudomonadati</taxon>
        <taxon>Pseudomonadota</taxon>
        <taxon>Alphaproteobacteria</taxon>
        <taxon>Hyphomicrobiales</taxon>
        <taxon>Rhizobiaceae</taxon>
        <taxon>Hoeflea</taxon>
    </lineage>
</organism>
<keyword evidence="3" id="KW-1185">Reference proteome</keyword>
<comment type="caution">
    <text evidence="2">The sequence shown here is derived from an EMBL/GenBank/DDBJ whole genome shotgun (WGS) entry which is preliminary data.</text>
</comment>
<sequence>MTEAFLRQEKACDHLGSPFTAQICRTIAQFGLPQSRLLEMLRSWRGDPTADGDAVPVRLCAALHERVIGNCEPALSNIYPPAHEGLEDAVLHSEVLQAVERHDDWLCARMAFAPQTNEIRRSTAVIAALSHIASKTGLPITLSELGASAGLNLLLDRYAHRIDGKDLGDPGSPVQLKPQWSGNPAPKGPVSIAERRGCDLAPFDLSDPEHRTRLLSYVWADQSDRFERLRAALQLHDRFPVLVDKAHMLEWLPTRLADAPHGHAHVIFHTIAWQYLPEQERRAGRDLIDAAGARCTDQTPLFLLGLEGDGDKPGAALTLTSWPGRQTMLLARVDFHGRWINWKAAS</sequence>
<evidence type="ECO:0000313" key="2">
    <source>
        <dbReference type="EMBL" id="MDA5398089.1"/>
    </source>
</evidence>
<dbReference type="RefSeq" id="WP_267989529.1">
    <property type="nucleotide sequence ID" value="NZ_JAPJZI010000001.1"/>
</dbReference>
<dbReference type="AlphaFoldDB" id="A0A9X3UGN9"/>
<accession>A0A9X3UGN9</accession>
<dbReference type="InterPro" id="IPR011200">
    <property type="entry name" value="UCP012608"/>
</dbReference>